<dbReference type="EMBL" id="JAGIZI010000039">
    <property type="protein sequence ID" value="MBP0685110.1"/>
    <property type="molecule type" value="Genomic_DNA"/>
</dbReference>
<dbReference type="EMBL" id="COPH01000039">
    <property type="protein sequence ID" value="CLW98621.1"/>
    <property type="molecule type" value="Genomic_DNA"/>
</dbReference>
<reference evidence="3 7" key="4">
    <citation type="submission" date="2017-02" db="EMBL/GenBank/DDBJ databases">
        <title>Protein polymorphisms may explain contrasting epidemiological fitness of two variants of a multidrug-resistant Mycobacterium tuberculosis strain.</title>
        <authorList>
            <person name="Bigi M.M."/>
            <person name="Lopez B."/>
            <person name="Blanco F.C."/>
            <person name="Sasiain M.C."/>
            <person name="De La Barrera S."/>
            <person name="Ritacco V."/>
            <person name="Bigi F."/>
            <person name="Soria M.A."/>
        </authorList>
    </citation>
    <scope>NUCLEOTIDE SEQUENCE [LARGE SCALE GENOMIC DNA]</scope>
    <source>
        <strain evidence="3 7">6548</strain>
    </source>
</reference>
<dbReference type="Proteomes" id="UP000189452">
    <property type="component" value="Chromosome"/>
</dbReference>
<reference evidence="4" key="5">
    <citation type="submission" date="2018-07" db="EMBL/GenBank/DDBJ databases">
        <authorList>
            <person name="Shah S."/>
            <person name="Brown T."/>
            <person name="Auld S."/>
            <person name="Bratton K."/>
            <person name="Narechania A."/>
            <person name="Mathema B."/>
            <person name="Gandhi N."/>
        </authorList>
    </citation>
    <scope>NUCLEOTIDE SEQUENCE</scope>
    <source>
        <strain evidence="4">32301_S10</strain>
    </source>
</reference>
<dbReference type="Proteomes" id="UP000671119">
    <property type="component" value="Unassembled WGS sequence"/>
</dbReference>
<dbReference type="EMBL" id="LR027516">
    <property type="protein sequence ID" value="VCU50939.1"/>
    <property type="molecule type" value="Genomic_DNA"/>
</dbReference>
<evidence type="ECO:0000313" key="1">
    <source>
        <dbReference type="EMBL" id="CLW98621.1"/>
    </source>
</evidence>
<reference evidence="5 9" key="6">
    <citation type="submission" date="2018-08" db="EMBL/GenBank/DDBJ databases">
        <authorList>
            <person name="Fokvardsen B D."/>
            <person name="Norman A."/>
        </authorList>
    </citation>
    <scope>NUCLEOTIDE SEQUENCE [LARGE SCALE GENOMIC DNA]</scope>
    <source>
        <strain evidence="5 9">DKC2</strain>
    </source>
</reference>
<dbReference type="Proteomes" id="UP000256381">
    <property type="component" value="Unassembled WGS sequence"/>
</dbReference>
<accession>A0A0T5Y158</accession>
<reference evidence="1 6" key="1">
    <citation type="submission" date="2015-03" db="EMBL/GenBank/DDBJ databases">
        <authorList>
            <consortium name="Pathogen Informatics"/>
            <person name="Murphy D."/>
        </authorList>
    </citation>
    <scope>NUCLEOTIDE SEQUENCE [LARGE SCALE GENOMIC DNA]</scope>
    <source>
        <strain evidence="1 6">0268S</strain>
    </source>
</reference>
<reference evidence="4 8" key="3">
    <citation type="journal article" date="2017" name="N. Engl. J. Med.">
        <title>Transmission of Extensively Drug-Resistant Tuberculosis in South Africa.</title>
        <authorList>
            <person name="Shah N.S."/>
            <person name="Auld S.C."/>
            <person name="Brust J.C."/>
            <person name="Mathema B."/>
            <person name="Ismail N."/>
            <person name="Moodley P."/>
            <person name="Mlisana K."/>
            <person name="Allana S."/>
            <person name="Campbell A."/>
            <person name="Mthiyane T."/>
            <person name="Morris N."/>
            <person name="Mpangase P."/>
            <person name="van der Meulen H."/>
            <person name="Omar S.V."/>
            <person name="Brown T.S."/>
            <person name="Narechania A."/>
            <person name="Shaskina E."/>
            <person name="Kapwata T."/>
            <person name="Kreiswirth B."/>
            <person name="Gandhi N.R."/>
        </authorList>
    </citation>
    <scope>NUCLEOTIDE SEQUENCE [LARGE SCALE GENOMIC DNA]</scope>
    <source>
        <strain evidence="4 8">32301_S10</strain>
    </source>
</reference>
<evidence type="ECO:0000313" key="6">
    <source>
        <dbReference type="Proteomes" id="UP000050139"/>
    </source>
</evidence>
<proteinExistence type="predicted"/>
<protein>
    <submittedName>
        <fullName evidence="2 3">Antitoxin</fullName>
    </submittedName>
    <submittedName>
        <fullName evidence="1">PhiRv2 prophage protein</fullName>
    </submittedName>
</protein>
<gene>
    <name evidence="3" type="ORF">A4S10_02783</name>
    <name evidence="5" type="ORF">DKC2_2795</name>
    <name evidence="4" type="ORF">DSJ38_13925</name>
    <name evidence="1" type="ORF">ERS094118_03773</name>
    <name evidence="2" type="ORF">J8J21_18785</name>
</gene>
<dbReference type="EMBL" id="QTBD01000163">
    <property type="protein sequence ID" value="REQ50807.1"/>
    <property type="molecule type" value="Genomic_DNA"/>
</dbReference>
<reference evidence="3 7" key="2">
    <citation type="submission" date="2016-04" db="EMBL/GenBank/DDBJ databases">
        <authorList>
            <person name="Bigi M."/>
            <person name="Bigi F."/>
            <person name="Soria M.A."/>
        </authorList>
    </citation>
    <scope>NUCLEOTIDE SEQUENCE [LARGE SCALE GENOMIC DNA]</scope>
    <source>
        <strain evidence="3 7">6548</strain>
    </source>
</reference>
<sequence length="81" mass="7698">MSGHALAARTLLAAADELVGGPPVEASAAALAGDAAGAWRTAAVELARALVRAVAESHGVAAVLFAATAAAAAAVDRGDPP</sequence>
<evidence type="ECO:0000313" key="4">
    <source>
        <dbReference type="EMBL" id="REQ50807.1"/>
    </source>
</evidence>
<reference evidence="2 10" key="7">
    <citation type="submission" date="2021-03" db="EMBL/GenBank/DDBJ databases">
        <title>Whole Genome Sequencing of Mycobacterium tuberculosis clinical isolates from Arunachal Pradesh, India.</title>
        <authorList>
            <person name="Singh S."/>
            <person name="Mudliar S.R."/>
            <person name="Kulsum U."/>
            <person name="Rufai S.B."/>
            <person name="Singh P.K."/>
            <person name="Umpo M."/>
            <person name="Nyori M."/>
        </authorList>
    </citation>
    <scope>NUCLEOTIDE SEQUENCE [LARGE SCALE GENOMIC DNA]</scope>
    <source>
        <strain evidence="2 10">OMICS/BPL/0142/20/SP</strain>
    </source>
</reference>
<evidence type="ECO:0000313" key="5">
    <source>
        <dbReference type="EMBL" id="VCU50939.1"/>
    </source>
</evidence>
<dbReference type="Proteomes" id="UP000300237">
    <property type="component" value="Chromosome"/>
</dbReference>
<evidence type="ECO:0000313" key="3">
    <source>
        <dbReference type="EMBL" id="OMH60599.1"/>
    </source>
</evidence>
<dbReference type="Proteomes" id="UP000050139">
    <property type="component" value="Unassembled WGS sequence"/>
</dbReference>
<evidence type="ECO:0000313" key="2">
    <source>
        <dbReference type="EMBL" id="MBP0685110.1"/>
    </source>
</evidence>
<dbReference type="AlphaFoldDB" id="A0A0T5Y158"/>
<evidence type="ECO:0000313" key="8">
    <source>
        <dbReference type="Proteomes" id="UP000256381"/>
    </source>
</evidence>
<dbReference type="RefSeq" id="WP_003899415.1">
    <property type="nucleotide sequence ID" value="NZ_AP017901.1"/>
</dbReference>
<organism evidence="3 7">
    <name type="scientific">Mycobacterium tuberculosis</name>
    <dbReference type="NCBI Taxonomy" id="1773"/>
    <lineage>
        <taxon>Bacteria</taxon>
        <taxon>Bacillati</taxon>
        <taxon>Actinomycetota</taxon>
        <taxon>Actinomycetes</taxon>
        <taxon>Mycobacteriales</taxon>
        <taxon>Mycobacteriaceae</taxon>
        <taxon>Mycobacterium</taxon>
        <taxon>Mycobacterium tuberculosis complex</taxon>
    </lineage>
</organism>
<evidence type="ECO:0000313" key="9">
    <source>
        <dbReference type="Proteomes" id="UP000300237"/>
    </source>
</evidence>
<evidence type="ECO:0000313" key="10">
    <source>
        <dbReference type="Proteomes" id="UP000671119"/>
    </source>
</evidence>
<name>A0A0T5Y158_MYCTX</name>
<evidence type="ECO:0000313" key="7">
    <source>
        <dbReference type="Proteomes" id="UP000189452"/>
    </source>
</evidence>
<dbReference type="EMBL" id="LWDQ01000001">
    <property type="protein sequence ID" value="OMH60599.1"/>
    <property type="molecule type" value="Genomic_DNA"/>
</dbReference>